<keyword evidence="5" id="KW-0046">Antibiotic resistance</keyword>
<comment type="caution">
    <text evidence="9">The sequence shown here is derived from an EMBL/GenBank/DDBJ whole genome shotgun (WGS) entry which is preliminary data.</text>
</comment>
<evidence type="ECO:0000313" key="9">
    <source>
        <dbReference type="EMBL" id="MTL94505.1"/>
    </source>
</evidence>
<dbReference type="CDD" id="cd04301">
    <property type="entry name" value="NAT_SF"/>
    <property type="match status" value="1"/>
</dbReference>
<gene>
    <name evidence="9" type="ORF">GMA64_08215</name>
</gene>
<dbReference type="Pfam" id="PF00583">
    <property type="entry name" value="Acetyltransf_1"/>
    <property type="match status" value="1"/>
</dbReference>
<dbReference type="RefSeq" id="WP_129821252.1">
    <property type="nucleotide sequence ID" value="NZ_CABJBH010000002.1"/>
</dbReference>
<keyword evidence="4 9" id="KW-0808">Transferase</keyword>
<dbReference type="PANTHER" id="PTHR43877:SF2">
    <property type="entry name" value="AMINOALKYLPHOSPHONATE N-ACETYLTRANSFERASE-RELATED"/>
    <property type="match status" value="1"/>
</dbReference>
<comment type="subunit">
    <text evidence="1">Homodimer.</text>
</comment>
<evidence type="ECO:0000256" key="1">
    <source>
        <dbReference type="ARBA" id="ARBA00011738"/>
    </source>
</evidence>
<proteinExistence type="predicted"/>
<accession>A0A6I3NA57</accession>
<dbReference type="NCBIfam" id="NF043067">
    <property type="entry name" value="AAC_6p_group_E"/>
    <property type="match status" value="1"/>
</dbReference>
<evidence type="ECO:0000256" key="3">
    <source>
        <dbReference type="ARBA" id="ARBA00017677"/>
    </source>
</evidence>
<organism evidence="9">
    <name type="scientific">Turicibacter sanguinis</name>
    <dbReference type="NCBI Taxonomy" id="154288"/>
    <lineage>
        <taxon>Bacteria</taxon>
        <taxon>Bacillati</taxon>
        <taxon>Bacillota</taxon>
        <taxon>Erysipelotrichia</taxon>
        <taxon>Erysipelotrichales</taxon>
        <taxon>Turicibacteraceae</taxon>
        <taxon>Turicibacter</taxon>
    </lineage>
</organism>
<dbReference type="InterPro" id="IPR024170">
    <property type="entry name" value="Aminoglycoside_N6-AcTrfrase"/>
</dbReference>
<protein>
    <recommendedName>
        <fullName evidence="3">Aminoglycoside N(6')-acetyltransferase type 1</fullName>
        <ecNumber evidence="2">2.3.1.82</ecNumber>
    </recommendedName>
    <alternativeName>
        <fullName evidence="7">Aminoglycoside resistance protein</fullName>
    </alternativeName>
</protein>
<reference evidence="9" key="1">
    <citation type="journal article" date="2019" name="Nat. Med.">
        <title>A library of human gut bacterial isolates paired with longitudinal multiomics data enables mechanistic microbiome research.</title>
        <authorList>
            <person name="Poyet M."/>
            <person name="Groussin M."/>
            <person name="Gibbons S.M."/>
            <person name="Avila-Pacheco J."/>
            <person name="Jiang X."/>
            <person name="Kearney S.M."/>
            <person name="Perrotta A.R."/>
            <person name="Berdy B."/>
            <person name="Zhao S."/>
            <person name="Lieberman T.D."/>
            <person name="Swanson P.K."/>
            <person name="Smith M."/>
            <person name="Roesemann S."/>
            <person name="Alexander J.E."/>
            <person name="Rich S.A."/>
            <person name="Livny J."/>
            <person name="Vlamakis H."/>
            <person name="Clish C."/>
            <person name="Bullock K."/>
            <person name="Deik A."/>
            <person name="Scott J."/>
            <person name="Pierce K.A."/>
            <person name="Xavier R.J."/>
            <person name="Alm E.J."/>
        </authorList>
    </citation>
    <scope>NUCLEOTIDE SEQUENCE</scope>
    <source>
        <strain evidence="9">BIOML-A179</strain>
    </source>
</reference>
<name>A0A6I3NA57_9FIRM</name>
<comment type="catalytic activity">
    <reaction evidence="8">
        <text>kanamycin B + acetyl-CoA = N(6')-acetylkanamycin B + CoA + H(+)</text>
        <dbReference type="Rhea" id="RHEA:16449"/>
        <dbReference type="ChEBI" id="CHEBI:15378"/>
        <dbReference type="ChEBI" id="CHEBI:57287"/>
        <dbReference type="ChEBI" id="CHEBI:57288"/>
        <dbReference type="ChEBI" id="CHEBI:58390"/>
        <dbReference type="ChEBI" id="CHEBI:58549"/>
        <dbReference type="EC" id="2.3.1.82"/>
    </reaction>
</comment>
<evidence type="ECO:0000256" key="8">
    <source>
        <dbReference type="ARBA" id="ARBA00048923"/>
    </source>
</evidence>
<dbReference type="GO" id="GO:0046677">
    <property type="term" value="P:response to antibiotic"/>
    <property type="evidence" value="ECO:0007669"/>
    <property type="project" value="UniProtKB-KW"/>
</dbReference>
<dbReference type="PROSITE" id="PS51186">
    <property type="entry name" value="GNAT"/>
    <property type="match status" value="1"/>
</dbReference>
<dbReference type="GO" id="GO:0047663">
    <property type="term" value="F:aminoglycoside 6'-N-acetyltransferase activity"/>
    <property type="evidence" value="ECO:0007669"/>
    <property type="project" value="UniProtKB-EC"/>
</dbReference>
<dbReference type="InterPro" id="IPR050832">
    <property type="entry name" value="Bact_Acetyltransf"/>
</dbReference>
<keyword evidence="6" id="KW-0012">Acyltransferase</keyword>
<dbReference type="EC" id="2.3.1.82" evidence="2"/>
<evidence type="ECO:0000256" key="6">
    <source>
        <dbReference type="ARBA" id="ARBA00023315"/>
    </source>
</evidence>
<sequence length="149" mass="16997">MNIREATEADVLEVARLALMLWPEHSMHAIALEIYETINSKQGAFFLAYDEEVKEAVGFSQVSLRNDYVEGTKNTPVGYLEGLFVLEGYRLRGIGQELLRQCEDWARAHECEEFASDCELSNVESLNFHSRVGFKEANRIICFTKSLVE</sequence>
<dbReference type="AlphaFoldDB" id="A0A6I3NA57"/>
<evidence type="ECO:0000256" key="4">
    <source>
        <dbReference type="ARBA" id="ARBA00022679"/>
    </source>
</evidence>
<dbReference type="InterPro" id="IPR016181">
    <property type="entry name" value="Acyl_CoA_acyltransferase"/>
</dbReference>
<evidence type="ECO:0000256" key="5">
    <source>
        <dbReference type="ARBA" id="ARBA00023251"/>
    </source>
</evidence>
<dbReference type="PIRSF" id="PIRSF000452">
    <property type="entry name" value="6-N-acetyltransf"/>
    <property type="match status" value="1"/>
</dbReference>
<dbReference type="PANTHER" id="PTHR43877">
    <property type="entry name" value="AMINOALKYLPHOSPHONATE N-ACETYLTRANSFERASE-RELATED-RELATED"/>
    <property type="match status" value="1"/>
</dbReference>
<dbReference type="EMBL" id="WMQV01000016">
    <property type="protein sequence ID" value="MTL94505.1"/>
    <property type="molecule type" value="Genomic_DNA"/>
</dbReference>
<evidence type="ECO:0000256" key="7">
    <source>
        <dbReference type="ARBA" id="ARBA00029660"/>
    </source>
</evidence>
<dbReference type="SUPFAM" id="SSF55729">
    <property type="entry name" value="Acyl-CoA N-acyltransferases (Nat)"/>
    <property type="match status" value="1"/>
</dbReference>
<evidence type="ECO:0000256" key="2">
    <source>
        <dbReference type="ARBA" id="ARBA00012888"/>
    </source>
</evidence>
<dbReference type="Gene3D" id="3.40.630.30">
    <property type="match status" value="1"/>
</dbReference>
<dbReference type="InterPro" id="IPR000182">
    <property type="entry name" value="GNAT_dom"/>
</dbReference>